<gene>
    <name evidence="1" type="ORF">NMY3_00688</name>
</gene>
<accession>A0A654LV85</accession>
<name>A0A654LV85_9ARCH</name>
<evidence type="ECO:0000313" key="1">
    <source>
        <dbReference type="EMBL" id="ALI34897.1"/>
    </source>
</evidence>
<dbReference type="AlphaFoldDB" id="A0A654LV85"/>
<keyword evidence="2" id="KW-1185">Reference proteome</keyword>
<dbReference type="GeneID" id="60420831"/>
<proteinExistence type="predicted"/>
<organism evidence="1 2">
    <name type="scientific">Candidatus Nitrosocosmicus oleophilus</name>
    <dbReference type="NCBI Taxonomy" id="1353260"/>
    <lineage>
        <taxon>Archaea</taxon>
        <taxon>Nitrososphaerota</taxon>
        <taxon>Nitrososphaeria</taxon>
        <taxon>Nitrososphaerales</taxon>
        <taxon>Nitrososphaeraceae</taxon>
        <taxon>Candidatus Nitrosocosmicus</taxon>
    </lineage>
</organism>
<sequence length="55" mass="6615">MVSILPLQVKLMLALREHIMHHLIWHSVRDNWERIDDESLRDGIRAMGWKPRQGE</sequence>
<reference evidence="2" key="1">
    <citation type="submission" date="2015-10" db="EMBL/GenBank/DDBJ databases">
        <title>Niche specialization of a soil ammonia-oxidizing archaeon, Candidatus Nitrosocosmicus oleophilus.</title>
        <authorList>
            <person name="Jung M.-Y."/>
            <person name="Rhee S.-K."/>
        </authorList>
    </citation>
    <scope>NUCLEOTIDE SEQUENCE [LARGE SCALE GENOMIC DNA]</scope>
    <source>
        <strain evidence="2">MY3</strain>
    </source>
</reference>
<dbReference type="KEGG" id="taa:NMY3_00688"/>
<dbReference type="RefSeq" id="WP_231100204.1">
    <property type="nucleotide sequence ID" value="NZ_CP012850.1"/>
</dbReference>
<protein>
    <submittedName>
        <fullName evidence="1">Uncharacterized protein</fullName>
    </submittedName>
</protein>
<evidence type="ECO:0000313" key="2">
    <source>
        <dbReference type="Proteomes" id="UP000058925"/>
    </source>
</evidence>
<dbReference type="Proteomes" id="UP000058925">
    <property type="component" value="Chromosome"/>
</dbReference>
<dbReference type="EMBL" id="CP012850">
    <property type="protein sequence ID" value="ALI34897.1"/>
    <property type="molecule type" value="Genomic_DNA"/>
</dbReference>